<name>A0ABP7M7Z0_9GAMM</name>
<dbReference type="InterPro" id="IPR056085">
    <property type="entry name" value="DUF7668"/>
</dbReference>
<keyword evidence="3" id="KW-1185">Reference proteome</keyword>
<comment type="caution">
    <text evidence="2">The sequence shown here is derived from an EMBL/GenBank/DDBJ whole genome shotgun (WGS) entry which is preliminary data.</text>
</comment>
<dbReference type="Proteomes" id="UP001501727">
    <property type="component" value="Unassembled WGS sequence"/>
</dbReference>
<organism evidence="2 3">
    <name type="scientific">Luteimonas lutimaris</name>
    <dbReference type="NCBI Taxonomy" id="698645"/>
    <lineage>
        <taxon>Bacteria</taxon>
        <taxon>Pseudomonadati</taxon>
        <taxon>Pseudomonadota</taxon>
        <taxon>Gammaproteobacteria</taxon>
        <taxon>Lysobacterales</taxon>
        <taxon>Lysobacteraceae</taxon>
        <taxon>Luteimonas</taxon>
    </lineage>
</organism>
<accession>A0ABP7M7Z0</accession>
<protein>
    <recommendedName>
        <fullName evidence="1">DUF7668 domain-containing protein</fullName>
    </recommendedName>
</protein>
<dbReference type="RefSeq" id="WP_344758240.1">
    <property type="nucleotide sequence ID" value="NZ_BAAAZU010000002.1"/>
</dbReference>
<evidence type="ECO:0000259" key="1">
    <source>
        <dbReference type="Pfam" id="PF24705"/>
    </source>
</evidence>
<feature type="domain" description="DUF7668" evidence="1">
    <location>
        <begin position="26"/>
        <end position="124"/>
    </location>
</feature>
<dbReference type="EMBL" id="BAAAZU010000002">
    <property type="protein sequence ID" value="GAA3914053.1"/>
    <property type="molecule type" value="Genomic_DNA"/>
</dbReference>
<reference evidence="3" key="1">
    <citation type="journal article" date="2019" name="Int. J. Syst. Evol. Microbiol.">
        <title>The Global Catalogue of Microorganisms (GCM) 10K type strain sequencing project: providing services to taxonomists for standard genome sequencing and annotation.</title>
        <authorList>
            <consortium name="The Broad Institute Genomics Platform"/>
            <consortium name="The Broad Institute Genome Sequencing Center for Infectious Disease"/>
            <person name="Wu L."/>
            <person name="Ma J."/>
        </authorList>
    </citation>
    <scope>NUCLEOTIDE SEQUENCE [LARGE SCALE GENOMIC DNA]</scope>
    <source>
        <strain evidence="3">JCM 16916</strain>
    </source>
</reference>
<sequence length="124" mass="13963">MSQQSPSDEVQRPIPTTWRHMFREIVAALVAADYRLEAQIPGVEPVSIETATQIRDYLSEYGATLVELPEATWESSVCIWTGSHWDVIVDLWTQEEGRSDLILHAQVVETQSGISVTVHLVYVP</sequence>
<evidence type="ECO:0000313" key="3">
    <source>
        <dbReference type="Proteomes" id="UP001501727"/>
    </source>
</evidence>
<gene>
    <name evidence="2" type="ORF">GCM10022229_03770</name>
</gene>
<evidence type="ECO:0000313" key="2">
    <source>
        <dbReference type="EMBL" id="GAA3914053.1"/>
    </source>
</evidence>
<proteinExistence type="predicted"/>
<dbReference type="Pfam" id="PF24705">
    <property type="entry name" value="DUF7668"/>
    <property type="match status" value="1"/>
</dbReference>